<gene>
    <name evidence="7" type="ORF">K9B37_01365</name>
</gene>
<proteinExistence type="predicted"/>
<evidence type="ECO:0000313" key="7">
    <source>
        <dbReference type="EMBL" id="MBZ6074949.1"/>
    </source>
</evidence>
<dbReference type="Proteomes" id="UP000704176">
    <property type="component" value="Unassembled WGS sequence"/>
</dbReference>
<sequence>MTYTANLWLFVTLLFGIIVIPGMDMLFVLANALTGGKRAGLAATAGIMTGGAAHTVFGAVGVTLLAQLVPTVFAALLYAGAAYMVWIGLTLMRSSITVGTIGEARGRSLWRAFRQGAITCLLNPKAYLFTLAVYPQFLLPQYGAIWLQALVMGVLTVLMQLTVYGGLAVAAGRSRTFLTSSPRTTIMIGRAAGLLFILVALATVWRAIS</sequence>
<evidence type="ECO:0000313" key="8">
    <source>
        <dbReference type="Proteomes" id="UP000704176"/>
    </source>
</evidence>
<organism evidence="7 8">
    <name type="scientific">Microvirga puerhi</name>
    <dbReference type="NCBI Taxonomy" id="2876078"/>
    <lineage>
        <taxon>Bacteria</taxon>
        <taxon>Pseudomonadati</taxon>
        <taxon>Pseudomonadota</taxon>
        <taxon>Alphaproteobacteria</taxon>
        <taxon>Hyphomicrobiales</taxon>
        <taxon>Methylobacteriaceae</taxon>
        <taxon>Microvirga</taxon>
    </lineage>
</organism>
<keyword evidence="5 6" id="KW-0472">Membrane</keyword>
<evidence type="ECO:0000256" key="4">
    <source>
        <dbReference type="ARBA" id="ARBA00022989"/>
    </source>
</evidence>
<comment type="caution">
    <text evidence="7">The sequence shown here is derived from an EMBL/GenBank/DDBJ whole genome shotgun (WGS) entry which is preliminary data.</text>
</comment>
<dbReference type="PANTHER" id="PTHR30086:SF20">
    <property type="entry name" value="ARGININE EXPORTER PROTEIN ARGO-RELATED"/>
    <property type="match status" value="1"/>
</dbReference>
<feature type="transmembrane region" description="Helical" evidence="6">
    <location>
        <begin position="191"/>
        <end position="208"/>
    </location>
</feature>
<keyword evidence="4 6" id="KW-1133">Transmembrane helix</keyword>
<dbReference type="PANTHER" id="PTHR30086">
    <property type="entry name" value="ARGININE EXPORTER PROTEIN ARGO"/>
    <property type="match status" value="1"/>
</dbReference>
<feature type="transmembrane region" description="Helical" evidence="6">
    <location>
        <begin position="72"/>
        <end position="91"/>
    </location>
</feature>
<comment type="subcellular location">
    <subcellularLocation>
        <location evidence="1">Cell membrane</location>
        <topology evidence="1">Multi-pass membrane protein</topology>
    </subcellularLocation>
</comment>
<name>A0ABS7VI69_9HYPH</name>
<dbReference type="EMBL" id="JAIRBM010000001">
    <property type="protein sequence ID" value="MBZ6074949.1"/>
    <property type="molecule type" value="Genomic_DNA"/>
</dbReference>
<evidence type="ECO:0000256" key="2">
    <source>
        <dbReference type="ARBA" id="ARBA00022475"/>
    </source>
</evidence>
<reference evidence="7 8" key="1">
    <citation type="submission" date="2021-09" db="EMBL/GenBank/DDBJ databases">
        <title>The complete genome sequence of a new microorganism.</title>
        <authorList>
            <person name="Zi Z."/>
        </authorList>
    </citation>
    <scope>NUCLEOTIDE SEQUENCE [LARGE SCALE GENOMIC DNA]</scope>
    <source>
        <strain evidence="7 8">WGZ8</strain>
    </source>
</reference>
<feature type="transmembrane region" description="Helical" evidence="6">
    <location>
        <begin position="6"/>
        <end position="29"/>
    </location>
</feature>
<feature type="transmembrane region" description="Helical" evidence="6">
    <location>
        <begin position="145"/>
        <end position="170"/>
    </location>
</feature>
<evidence type="ECO:0000256" key="1">
    <source>
        <dbReference type="ARBA" id="ARBA00004651"/>
    </source>
</evidence>
<protein>
    <submittedName>
        <fullName evidence="7">LysE family translocator</fullName>
    </submittedName>
</protein>
<evidence type="ECO:0000256" key="6">
    <source>
        <dbReference type="SAM" id="Phobius"/>
    </source>
</evidence>
<dbReference type="InterPro" id="IPR001123">
    <property type="entry name" value="LeuE-type"/>
</dbReference>
<dbReference type="Pfam" id="PF01810">
    <property type="entry name" value="LysE"/>
    <property type="match status" value="1"/>
</dbReference>
<accession>A0ABS7VI69</accession>
<keyword evidence="2" id="KW-1003">Cell membrane</keyword>
<evidence type="ECO:0000256" key="5">
    <source>
        <dbReference type="ARBA" id="ARBA00023136"/>
    </source>
</evidence>
<keyword evidence="3 6" id="KW-0812">Transmembrane</keyword>
<keyword evidence="8" id="KW-1185">Reference proteome</keyword>
<feature type="transmembrane region" description="Helical" evidence="6">
    <location>
        <begin position="41"/>
        <end position="66"/>
    </location>
</feature>
<dbReference type="RefSeq" id="WP_224310995.1">
    <property type="nucleotide sequence ID" value="NZ_JAIRBM010000001.1"/>
</dbReference>
<evidence type="ECO:0000256" key="3">
    <source>
        <dbReference type="ARBA" id="ARBA00022692"/>
    </source>
</evidence>